<evidence type="ECO:0000313" key="1">
    <source>
        <dbReference type="EMBL" id="RDY02288.1"/>
    </source>
</evidence>
<organism evidence="1 2">
    <name type="scientific">Mucuna pruriens</name>
    <name type="common">Velvet bean</name>
    <name type="synonym">Dolichos pruriens</name>
    <dbReference type="NCBI Taxonomy" id="157652"/>
    <lineage>
        <taxon>Eukaryota</taxon>
        <taxon>Viridiplantae</taxon>
        <taxon>Streptophyta</taxon>
        <taxon>Embryophyta</taxon>
        <taxon>Tracheophyta</taxon>
        <taxon>Spermatophyta</taxon>
        <taxon>Magnoliopsida</taxon>
        <taxon>eudicotyledons</taxon>
        <taxon>Gunneridae</taxon>
        <taxon>Pentapetalae</taxon>
        <taxon>rosids</taxon>
        <taxon>fabids</taxon>
        <taxon>Fabales</taxon>
        <taxon>Fabaceae</taxon>
        <taxon>Papilionoideae</taxon>
        <taxon>50 kb inversion clade</taxon>
        <taxon>NPAAA clade</taxon>
        <taxon>indigoferoid/millettioid clade</taxon>
        <taxon>Phaseoleae</taxon>
        <taxon>Mucuna</taxon>
    </lineage>
</organism>
<dbReference type="Proteomes" id="UP000257109">
    <property type="component" value="Unassembled WGS sequence"/>
</dbReference>
<dbReference type="EMBL" id="QJKJ01002564">
    <property type="protein sequence ID" value="RDY02288.1"/>
    <property type="molecule type" value="Genomic_DNA"/>
</dbReference>
<name>A0A371HHK5_MUCPR</name>
<accession>A0A371HHK5</accession>
<protein>
    <submittedName>
        <fullName evidence="1">Uncharacterized protein</fullName>
    </submittedName>
</protein>
<gene>
    <name evidence="1" type="ORF">CR513_14279</name>
</gene>
<dbReference type="AlphaFoldDB" id="A0A371HHK5"/>
<proteinExistence type="predicted"/>
<feature type="non-terminal residue" evidence="1">
    <location>
        <position position="1"/>
    </location>
</feature>
<comment type="caution">
    <text evidence="1">The sequence shown here is derived from an EMBL/GenBank/DDBJ whole genome shotgun (WGS) entry which is preliminary data.</text>
</comment>
<keyword evidence="2" id="KW-1185">Reference proteome</keyword>
<reference evidence="1" key="1">
    <citation type="submission" date="2018-05" db="EMBL/GenBank/DDBJ databases">
        <title>Draft genome of Mucuna pruriens seed.</title>
        <authorList>
            <person name="Nnadi N.E."/>
            <person name="Vos R."/>
            <person name="Hasami M.H."/>
            <person name="Devisetty U.K."/>
            <person name="Aguiy J.C."/>
        </authorList>
    </citation>
    <scope>NUCLEOTIDE SEQUENCE [LARGE SCALE GENOMIC DNA]</scope>
    <source>
        <strain evidence="1">JCA_2017</strain>
    </source>
</reference>
<sequence length="107" mass="12331">MVLPLSKEAVAPFILHGEYLKKIRQAWKKIVKKGPEWGLRSCRALSSYKSWLQHKVESILLYVRQTSEKGLRELEWNQASLEKEELIVALADAKSKEDVATDHLCQL</sequence>
<evidence type="ECO:0000313" key="2">
    <source>
        <dbReference type="Proteomes" id="UP000257109"/>
    </source>
</evidence>